<sequence length="140" mass="15396">MGDNHQLTGRNPFMGHPEDEDSEGDQQFGEFRPLYANHPNELPTHWGEHGELKSELTPNIKGEQGEDDIGLVDPASYIHGWPREGDDDDEEDGSEESLPTSSNKASSSKSKSSTKENSDKPHKCDSPGCGKGFSSRSRLK</sequence>
<proteinExistence type="predicted"/>
<dbReference type="GeneID" id="27719547"/>
<evidence type="ECO:0000313" key="3">
    <source>
        <dbReference type="Proteomes" id="UP000028545"/>
    </source>
</evidence>
<dbReference type="KEGG" id="sapo:SAPIO_CDS10359"/>
<accession>A0A084FV84</accession>
<evidence type="ECO:0008006" key="4">
    <source>
        <dbReference type="Google" id="ProtNLM"/>
    </source>
</evidence>
<keyword evidence="3" id="KW-1185">Reference proteome</keyword>
<gene>
    <name evidence="2" type="ORF">SAPIO_CDS10359</name>
</gene>
<evidence type="ECO:0000256" key="1">
    <source>
        <dbReference type="SAM" id="MobiDB-lite"/>
    </source>
</evidence>
<dbReference type="AlphaFoldDB" id="A0A084FV84"/>
<dbReference type="VEuPathDB" id="FungiDB:SAPIO_CDS10359"/>
<dbReference type="HOGENOM" id="CLU_1836289_0_0_1"/>
<evidence type="ECO:0000313" key="2">
    <source>
        <dbReference type="EMBL" id="KEZ38996.1"/>
    </source>
</evidence>
<dbReference type="RefSeq" id="XP_016638795.1">
    <property type="nucleotide sequence ID" value="XM_016783957.1"/>
</dbReference>
<comment type="caution">
    <text evidence="2">The sequence shown here is derived from an EMBL/GenBank/DDBJ whole genome shotgun (WGS) entry which is preliminary data.</text>
</comment>
<feature type="compositionally biased region" description="Acidic residues" evidence="1">
    <location>
        <begin position="85"/>
        <end position="95"/>
    </location>
</feature>
<dbReference type="Gene3D" id="3.30.160.60">
    <property type="entry name" value="Classic Zinc Finger"/>
    <property type="match status" value="1"/>
</dbReference>
<organism evidence="2 3">
    <name type="scientific">Pseudallescheria apiosperma</name>
    <name type="common">Scedosporium apiospermum</name>
    <dbReference type="NCBI Taxonomy" id="563466"/>
    <lineage>
        <taxon>Eukaryota</taxon>
        <taxon>Fungi</taxon>
        <taxon>Dikarya</taxon>
        <taxon>Ascomycota</taxon>
        <taxon>Pezizomycotina</taxon>
        <taxon>Sordariomycetes</taxon>
        <taxon>Hypocreomycetidae</taxon>
        <taxon>Microascales</taxon>
        <taxon>Microascaceae</taxon>
        <taxon>Scedosporium</taxon>
    </lineage>
</organism>
<name>A0A084FV84_PSEDA</name>
<dbReference type="EMBL" id="JOWA01000165">
    <property type="protein sequence ID" value="KEZ38996.1"/>
    <property type="molecule type" value="Genomic_DNA"/>
</dbReference>
<feature type="region of interest" description="Disordered" evidence="1">
    <location>
        <begin position="1"/>
        <end position="140"/>
    </location>
</feature>
<feature type="compositionally biased region" description="Basic and acidic residues" evidence="1">
    <location>
        <begin position="113"/>
        <end position="125"/>
    </location>
</feature>
<protein>
    <recommendedName>
        <fullName evidence="4">C2H2-type domain-containing protein</fullName>
    </recommendedName>
</protein>
<reference evidence="2 3" key="1">
    <citation type="journal article" date="2014" name="Genome Announc.">
        <title>Draft genome sequence of the pathogenic fungus Scedosporium apiospermum.</title>
        <authorList>
            <person name="Vandeputte P."/>
            <person name="Ghamrawi S."/>
            <person name="Rechenmann M."/>
            <person name="Iltis A."/>
            <person name="Giraud S."/>
            <person name="Fleury M."/>
            <person name="Thornton C."/>
            <person name="Delhaes L."/>
            <person name="Meyer W."/>
            <person name="Papon N."/>
            <person name="Bouchara J.P."/>
        </authorList>
    </citation>
    <scope>NUCLEOTIDE SEQUENCE [LARGE SCALE GENOMIC DNA]</scope>
    <source>
        <strain evidence="2 3">IHEM 14462</strain>
    </source>
</reference>
<feature type="compositionally biased region" description="Low complexity" evidence="1">
    <location>
        <begin position="101"/>
        <end position="111"/>
    </location>
</feature>
<dbReference type="Proteomes" id="UP000028545">
    <property type="component" value="Unassembled WGS sequence"/>
</dbReference>